<name>A6WXA4_BRUA4</name>
<dbReference type="KEGG" id="oan:Oant_0886"/>
<dbReference type="Proteomes" id="UP000002301">
    <property type="component" value="Chromosome 1"/>
</dbReference>
<sequence length="342" mass="37914">MFGIKDQTQQLWDKVHAEANARTGNQLTSGRLTGSAENVLPAASLDKLERFRSEKRAAYVGYTAASDREQEARLEFQRQEGFARRAQEQFQGSTLSFEGQSQTSRESKEERLARIDAPVERARRALRIASDARARAAKRQDEFAFLETVEGWLNRTPLDENLDLVAVDPSRLKGNPVVAVTKIRSELASLDKRLSAVELANVPVNALKEQAFAEIDAVAEKGRLSINTRSRGGAPLRLADNLRINVVPNGSSVALFGDAGAHFFTWLLRDELKSIVATMIDDLGIGDGLSDDAREAEFRTIAAERLDLERLEEAYIVSAEANGQTIPRRHDVDPRAFLEIEA</sequence>
<accession>A6WXA4</accession>
<protein>
    <submittedName>
        <fullName evidence="1">Uncharacterized protein</fullName>
    </submittedName>
</protein>
<dbReference type="eggNOG" id="ENOG50335MK">
    <property type="taxonomic scope" value="Bacteria"/>
</dbReference>
<keyword evidence="2" id="KW-1185">Reference proteome</keyword>
<dbReference type="STRING" id="439375.Oant_0886"/>
<proteinExistence type="predicted"/>
<dbReference type="AlphaFoldDB" id="A6WXA4"/>
<evidence type="ECO:0000313" key="2">
    <source>
        <dbReference type="Proteomes" id="UP000002301"/>
    </source>
</evidence>
<evidence type="ECO:0000313" key="1">
    <source>
        <dbReference type="EMBL" id="ABS13608.1"/>
    </source>
</evidence>
<gene>
    <name evidence="1" type="ordered locus">Oant_0886</name>
</gene>
<dbReference type="HOGENOM" id="CLU_810952_0_0_5"/>
<dbReference type="RefSeq" id="WP_012091098.1">
    <property type="nucleotide sequence ID" value="NC_009667.1"/>
</dbReference>
<organism evidence="1 2">
    <name type="scientific">Brucella anthropi (strain ATCC 49188 / DSM 6882 / CCUG 24695 / JCM 21032 / LMG 3331 / NBRC 15819 / NCTC 12168 / Alc 37)</name>
    <name type="common">Ochrobactrum anthropi</name>
    <dbReference type="NCBI Taxonomy" id="439375"/>
    <lineage>
        <taxon>Bacteria</taxon>
        <taxon>Pseudomonadati</taxon>
        <taxon>Pseudomonadota</taxon>
        <taxon>Alphaproteobacteria</taxon>
        <taxon>Hyphomicrobiales</taxon>
        <taxon>Brucellaceae</taxon>
        <taxon>Brucella/Ochrobactrum group</taxon>
        <taxon>Brucella</taxon>
    </lineage>
</organism>
<reference evidence="1 2" key="1">
    <citation type="journal article" date="2011" name="J. Bacteriol.">
        <title>Genome of Ochrobactrum anthropi ATCC 49188 T, a versatile opportunistic pathogen and symbiont of several eukaryotic hosts.</title>
        <authorList>
            <person name="Chain P.S."/>
            <person name="Lang D.M."/>
            <person name="Comerci D.J."/>
            <person name="Malfatti S.A."/>
            <person name="Vergez L.M."/>
            <person name="Shin M."/>
            <person name="Ugalde R.A."/>
            <person name="Garcia E."/>
            <person name="Tolmasky M.E."/>
        </authorList>
    </citation>
    <scope>NUCLEOTIDE SEQUENCE [LARGE SCALE GENOMIC DNA]</scope>
    <source>
        <strain evidence="2">ATCC 49188 / DSM 6882 / CCUG 24695 / JCM 21032 / LMG 3331 / NBRC 15819 / NCTC 12168 / Alc 37</strain>
    </source>
</reference>
<dbReference type="EMBL" id="CP000758">
    <property type="protein sequence ID" value="ABS13608.1"/>
    <property type="molecule type" value="Genomic_DNA"/>
</dbReference>